<organism evidence="1 2">
    <name type="scientific">Canavalia gladiata</name>
    <name type="common">Sword bean</name>
    <name type="synonym">Dolichos gladiatus</name>
    <dbReference type="NCBI Taxonomy" id="3824"/>
    <lineage>
        <taxon>Eukaryota</taxon>
        <taxon>Viridiplantae</taxon>
        <taxon>Streptophyta</taxon>
        <taxon>Embryophyta</taxon>
        <taxon>Tracheophyta</taxon>
        <taxon>Spermatophyta</taxon>
        <taxon>Magnoliopsida</taxon>
        <taxon>eudicotyledons</taxon>
        <taxon>Gunneridae</taxon>
        <taxon>Pentapetalae</taxon>
        <taxon>rosids</taxon>
        <taxon>fabids</taxon>
        <taxon>Fabales</taxon>
        <taxon>Fabaceae</taxon>
        <taxon>Papilionoideae</taxon>
        <taxon>50 kb inversion clade</taxon>
        <taxon>NPAAA clade</taxon>
        <taxon>indigoferoid/millettioid clade</taxon>
        <taxon>Phaseoleae</taxon>
        <taxon>Canavalia</taxon>
    </lineage>
</organism>
<dbReference type="AlphaFoldDB" id="A0AAN9LSE4"/>
<dbReference type="Proteomes" id="UP001367508">
    <property type="component" value="Unassembled WGS sequence"/>
</dbReference>
<name>A0AAN9LSE4_CANGL</name>
<protein>
    <submittedName>
        <fullName evidence="1">Uncharacterized protein</fullName>
    </submittedName>
</protein>
<accession>A0AAN9LSE4</accession>
<keyword evidence="2" id="KW-1185">Reference proteome</keyword>
<proteinExistence type="predicted"/>
<gene>
    <name evidence="1" type="ORF">VNO77_20019</name>
</gene>
<dbReference type="EMBL" id="JAYMYQ010000004">
    <property type="protein sequence ID" value="KAK7339358.1"/>
    <property type="molecule type" value="Genomic_DNA"/>
</dbReference>
<evidence type="ECO:0000313" key="1">
    <source>
        <dbReference type="EMBL" id="KAK7339358.1"/>
    </source>
</evidence>
<evidence type="ECO:0000313" key="2">
    <source>
        <dbReference type="Proteomes" id="UP001367508"/>
    </source>
</evidence>
<comment type="caution">
    <text evidence="1">The sequence shown here is derived from an EMBL/GenBank/DDBJ whole genome shotgun (WGS) entry which is preliminary data.</text>
</comment>
<reference evidence="1 2" key="1">
    <citation type="submission" date="2024-01" db="EMBL/GenBank/DDBJ databases">
        <title>The genomes of 5 underutilized Papilionoideae crops provide insights into root nodulation and disease resistanc.</title>
        <authorList>
            <person name="Jiang F."/>
        </authorList>
    </citation>
    <scope>NUCLEOTIDE SEQUENCE [LARGE SCALE GENOMIC DNA]</scope>
    <source>
        <strain evidence="1">LVBAO_FW01</strain>
        <tissue evidence="1">Leaves</tissue>
    </source>
</reference>
<sequence length="316" mass="35626">MRDAFPLGLYHVDPYPKLVHVPGACFCMNSYGYLLIDGCVDISSPNAFISGCIASTRTWSAGSIFEPGEYVIMYLESQQTGVTNSSRWSDQGIQLRGRFLQATIMASAVQLRPRGKDREGQGAYAIGTPWRFLILQAHIHSLSLGLKYQGFFYVHPISDGDVYMGLYPSLLWCSDWSKEAPNYLPTLLVVPMHATILHVVEVGASKRDAGLLEQDARNPVPWFWFFELLTSLDTQAHTDPIVHPNWNEEASLLRPCRNHKHHTCYAYILPEIHATSIKTHARDRMRSLWEVLTCSKIGMGGSVWSGDRRVYLFSVS</sequence>